<keyword evidence="2" id="KW-1185">Reference proteome</keyword>
<accession>A0A5C6JMM2</accession>
<dbReference type="EMBL" id="VOGW01000115">
    <property type="protein sequence ID" value="TWV41862.1"/>
    <property type="molecule type" value="Genomic_DNA"/>
</dbReference>
<comment type="caution">
    <text evidence="1">The sequence shown here is derived from an EMBL/GenBank/DDBJ whole genome shotgun (WGS) entry which is preliminary data.</text>
</comment>
<sequence length="232" mass="25010">MNGAADDRERAEELLLARISAAASRARLGMRRTTYRTPSTEPGRRRTATARPRRLLCGDGGAALSPGARLDLYEHGLTAAVGRRIHAVRFDETVVRRRTVLTARGVTGALVLVDVHGERVVLRCGDFARPQAWWSAVCRAVAGAQAPRALAALRQGARLAFGPLWVTADAVGSARTSLRWAQVQRIEVRNGFVAVRADGRWQVWATAASGIPNLCVFQALTEHLTGAGLDDG</sequence>
<protein>
    <recommendedName>
        <fullName evidence="3">PE-PGRS family protein</fullName>
    </recommendedName>
</protein>
<proteinExistence type="predicted"/>
<dbReference type="RefSeq" id="WP_146466603.1">
    <property type="nucleotide sequence ID" value="NZ_VOGW01000115.1"/>
</dbReference>
<dbReference type="Pfam" id="PF20226">
    <property type="entry name" value="DUF6585"/>
    <property type="match status" value="1"/>
</dbReference>
<organism evidence="1 2">
    <name type="scientific">Streptomyces misionensis</name>
    <dbReference type="NCBI Taxonomy" id="67331"/>
    <lineage>
        <taxon>Bacteria</taxon>
        <taxon>Bacillati</taxon>
        <taxon>Actinomycetota</taxon>
        <taxon>Actinomycetes</taxon>
        <taxon>Kitasatosporales</taxon>
        <taxon>Streptomycetaceae</taxon>
        <taxon>Streptomyces</taxon>
    </lineage>
</organism>
<dbReference type="InterPro" id="IPR046492">
    <property type="entry name" value="DUF6585"/>
</dbReference>
<name>A0A5C6JMM2_9ACTN</name>
<dbReference type="AlphaFoldDB" id="A0A5C6JMM2"/>
<dbReference type="Proteomes" id="UP000320481">
    <property type="component" value="Unassembled WGS sequence"/>
</dbReference>
<gene>
    <name evidence="1" type="ORF">FRZ03_20455</name>
</gene>
<evidence type="ECO:0000313" key="1">
    <source>
        <dbReference type="EMBL" id="TWV41862.1"/>
    </source>
</evidence>
<reference evidence="1" key="1">
    <citation type="journal article" date="2019" name="Microbiol. Resour. Announc.">
        <title>Draft Genomic Sequences of Streptomyces misionensis and Streptomyces albidoflavus, bacteria applied for phytopathogen biocontrol.</title>
        <authorList>
            <person name="Pylro V."/>
            <person name="Dias A."/>
            <person name="Andreote F."/>
            <person name="Varani A."/>
            <person name="Andreote C."/>
            <person name="Bernardo E."/>
            <person name="Martins T."/>
        </authorList>
    </citation>
    <scope>NUCLEOTIDE SEQUENCE [LARGE SCALE GENOMIC DNA]</scope>
    <source>
        <strain evidence="1">66</strain>
    </source>
</reference>
<evidence type="ECO:0008006" key="3">
    <source>
        <dbReference type="Google" id="ProtNLM"/>
    </source>
</evidence>
<evidence type="ECO:0000313" key="2">
    <source>
        <dbReference type="Proteomes" id="UP000320481"/>
    </source>
</evidence>